<evidence type="ECO:0000259" key="7">
    <source>
        <dbReference type="Pfam" id="PF20684"/>
    </source>
</evidence>
<keyword evidence="4 6" id="KW-0472">Membrane</keyword>
<dbReference type="PANTHER" id="PTHR33048:SF158">
    <property type="entry name" value="MEMBRANE PROTEIN PTH11-LIKE, PUTATIVE-RELATED"/>
    <property type="match status" value="1"/>
</dbReference>
<accession>A0A8H6CRV8</accession>
<feature type="transmembrane region" description="Helical" evidence="6">
    <location>
        <begin position="145"/>
        <end position="164"/>
    </location>
</feature>
<feature type="transmembrane region" description="Helical" evidence="6">
    <location>
        <begin position="188"/>
        <end position="211"/>
    </location>
</feature>
<evidence type="ECO:0000313" key="9">
    <source>
        <dbReference type="Proteomes" id="UP000578531"/>
    </source>
</evidence>
<keyword evidence="9" id="KW-1185">Reference proteome</keyword>
<evidence type="ECO:0000256" key="5">
    <source>
        <dbReference type="ARBA" id="ARBA00038359"/>
    </source>
</evidence>
<dbReference type="PANTHER" id="PTHR33048">
    <property type="entry name" value="PTH11-LIKE INTEGRAL MEMBRANE PROTEIN (AFU_ORTHOLOGUE AFUA_5G11245)"/>
    <property type="match status" value="1"/>
</dbReference>
<feature type="transmembrane region" description="Helical" evidence="6">
    <location>
        <begin position="223"/>
        <end position="245"/>
    </location>
</feature>
<dbReference type="EMBL" id="JACCJC010000079">
    <property type="protein sequence ID" value="KAF6228539.1"/>
    <property type="molecule type" value="Genomic_DNA"/>
</dbReference>
<comment type="subcellular location">
    <subcellularLocation>
        <location evidence="1">Membrane</location>
        <topology evidence="1">Multi-pass membrane protein</topology>
    </subcellularLocation>
</comment>
<evidence type="ECO:0000256" key="1">
    <source>
        <dbReference type="ARBA" id="ARBA00004141"/>
    </source>
</evidence>
<name>A0A8H6CRV8_9LECA</name>
<protein>
    <recommendedName>
        <fullName evidence="7">Rhodopsin domain-containing protein</fullName>
    </recommendedName>
</protein>
<feature type="transmembrane region" description="Helical" evidence="6">
    <location>
        <begin position="111"/>
        <end position="133"/>
    </location>
</feature>
<feature type="transmembrane region" description="Helical" evidence="6">
    <location>
        <begin position="38"/>
        <end position="58"/>
    </location>
</feature>
<sequence>MPDEMNYSAWPALAPPPGVLSNFTDPKTLSTSLVTDNAIFLSLMLIVVGIRHYSRAFLSHAVGWDDYMCLLAALCSAAHTFMTLCIIQYGYGRHLWDIRAITLLPSRLKQMGSMGIIGSASTLSIKISIFLLYLRLFRVNQRFRYWVHSGMLFYILYTATYWPFQTASIIECNTPQSLNIAICANSDITTVVITAINVVTDFYVLALPIGIVGRLNVKRTKKLGLRAVFLCGLIASLANVAKLIYATLHLNDQDSAALTTEFAIVEMNLGTIAASMPALPQFFAKARIFHASTYSFLHRLLNRRDPSSLSWFGQSSKNLASGYPERQRGPAVRGENQTELQSLPDVRAYTRTDVSHDDVALGGGLAQTENSRGVLNLTVWCKRTRS</sequence>
<evidence type="ECO:0000256" key="6">
    <source>
        <dbReference type="SAM" id="Phobius"/>
    </source>
</evidence>
<gene>
    <name evidence="8" type="ORF">HO173_011841</name>
</gene>
<dbReference type="AlphaFoldDB" id="A0A8H6CRV8"/>
<dbReference type="Proteomes" id="UP000578531">
    <property type="component" value="Unassembled WGS sequence"/>
</dbReference>
<organism evidence="8 9">
    <name type="scientific">Letharia columbiana</name>
    <dbReference type="NCBI Taxonomy" id="112416"/>
    <lineage>
        <taxon>Eukaryota</taxon>
        <taxon>Fungi</taxon>
        <taxon>Dikarya</taxon>
        <taxon>Ascomycota</taxon>
        <taxon>Pezizomycotina</taxon>
        <taxon>Lecanoromycetes</taxon>
        <taxon>OSLEUM clade</taxon>
        <taxon>Lecanoromycetidae</taxon>
        <taxon>Lecanorales</taxon>
        <taxon>Lecanorineae</taxon>
        <taxon>Parmeliaceae</taxon>
        <taxon>Letharia</taxon>
    </lineage>
</organism>
<keyword evidence="2 6" id="KW-0812">Transmembrane</keyword>
<comment type="similarity">
    <text evidence="5">Belongs to the SAT4 family.</text>
</comment>
<dbReference type="InterPro" id="IPR049326">
    <property type="entry name" value="Rhodopsin_dom_fungi"/>
</dbReference>
<dbReference type="GO" id="GO:0016020">
    <property type="term" value="C:membrane"/>
    <property type="evidence" value="ECO:0007669"/>
    <property type="project" value="UniProtKB-SubCell"/>
</dbReference>
<evidence type="ECO:0000256" key="3">
    <source>
        <dbReference type="ARBA" id="ARBA00022989"/>
    </source>
</evidence>
<dbReference type="RefSeq" id="XP_037159354.1">
    <property type="nucleotide sequence ID" value="XM_037313718.1"/>
</dbReference>
<reference evidence="8 9" key="1">
    <citation type="journal article" date="2020" name="Genomics">
        <title>Complete, high-quality genomes from long-read metagenomic sequencing of two wolf lichen thalli reveals enigmatic genome architecture.</title>
        <authorList>
            <person name="McKenzie S.K."/>
            <person name="Walston R.F."/>
            <person name="Allen J.L."/>
        </authorList>
    </citation>
    <scope>NUCLEOTIDE SEQUENCE [LARGE SCALE GENOMIC DNA]</scope>
    <source>
        <strain evidence="8">WasteWater2</strain>
    </source>
</reference>
<evidence type="ECO:0000313" key="8">
    <source>
        <dbReference type="EMBL" id="KAF6228539.1"/>
    </source>
</evidence>
<feature type="domain" description="Rhodopsin" evidence="7">
    <location>
        <begin position="50"/>
        <end position="284"/>
    </location>
</feature>
<dbReference type="GeneID" id="59293481"/>
<evidence type="ECO:0000256" key="2">
    <source>
        <dbReference type="ARBA" id="ARBA00022692"/>
    </source>
</evidence>
<dbReference type="InterPro" id="IPR052337">
    <property type="entry name" value="SAT4-like"/>
</dbReference>
<comment type="caution">
    <text evidence="8">The sequence shown here is derived from an EMBL/GenBank/DDBJ whole genome shotgun (WGS) entry which is preliminary data.</text>
</comment>
<evidence type="ECO:0000256" key="4">
    <source>
        <dbReference type="ARBA" id="ARBA00023136"/>
    </source>
</evidence>
<keyword evidence="3 6" id="KW-1133">Transmembrane helix</keyword>
<proteinExistence type="inferred from homology"/>
<feature type="transmembrane region" description="Helical" evidence="6">
    <location>
        <begin position="70"/>
        <end position="91"/>
    </location>
</feature>
<dbReference type="OrthoDB" id="444631at2759"/>
<dbReference type="Pfam" id="PF20684">
    <property type="entry name" value="Fung_rhodopsin"/>
    <property type="match status" value="1"/>
</dbReference>